<proteinExistence type="predicted"/>
<sequence length="461" mass="51656">MAFSQGFDVDDFLESKMTQELIQNLIDVMDIAHNQRAELTELLPPLQEAQDQIRYSKTESCQNLTDYFDKVKENVIENINKRLSHLLSKVESIANEALEPLRQCEDVINQSLAAAARIMQDGKALLNNNPADNIEGLVKFKDNPDIKALSSIPEVPSLPDVPYITIEVSSELDEKLAEFISQEGRILERAPVQIIDIIERPGGLTVKWSEIDEEIEPGDFCLEFTSGSIKFDSKSVTFHSSYKGPATSHTVRHLRTNMPYSFRVRCRCENSNKWSAWSVPRVAMTTIPHYEWSMGNLEYDTSNENKTATRTNEGETKVLYSSSNSYLAGGCVTFRLLDAGESSPLDGVGLSIDNQDTTTLQRENAVFLTTRGCVFVNGQEMKNKLPDLTKGTKLNVETEVLSSGKIRVSLEVQDKAVTFDWKINEELNITQLAGMGMGGSSDKQLYFGIIFSHEDWKIGVE</sequence>
<dbReference type="InterPro" id="IPR036116">
    <property type="entry name" value="FN3_sf"/>
</dbReference>
<dbReference type="SUPFAM" id="SSF49265">
    <property type="entry name" value="Fibronectin type III"/>
    <property type="match status" value="1"/>
</dbReference>
<organism evidence="2 3">
    <name type="scientific">Mytilus galloprovincialis</name>
    <name type="common">Mediterranean mussel</name>
    <dbReference type="NCBI Taxonomy" id="29158"/>
    <lineage>
        <taxon>Eukaryota</taxon>
        <taxon>Metazoa</taxon>
        <taxon>Spiralia</taxon>
        <taxon>Lophotrochozoa</taxon>
        <taxon>Mollusca</taxon>
        <taxon>Bivalvia</taxon>
        <taxon>Autobranchia</taxon>
        <taxon>Pteriomorphia</taxon>
        <taxon>Mytilida</taxon>
        <taxon>Mytiloidea</taxon>
        <taxon>Mytilidae</taxon>
        <taxon>Mytilinae</taxon>
        <taxon>Mytilus</taxon>
    </lineage>
</organism>
<protein>
    <recommendedName>
        <fullName evidence="1">Fibronectin type-III domain-containing protein</fullName>
    </recommendedName>
</protein>
<dbReference type="PROSITE" id="PS50853">
    <property type="entry name" value="FN3"/>
    <property type="match status" value="1"/>
</dbReference>
<reference evidence="2" key="1">
    <citation type="submission" date="2018-11" db="EMBL/GenBank/DDBJ databases">
        <authorList>
            <person name="Alioto T."/>
            <person name="Alioto T."/>
        </authorList>
    </citation>
    <scope>NUCLEOTIDE SEQUENCE</scope>
</reference>
<dbReference type="Gene3D" id="2.60.40.10">
    <property type="entry name" value="Immunoglobulins"/>
    <property type="match status" value="1"/>
</dbReference>
<dbReference type="Proteomes" id="UP000596742">
    <property type="component" value="Unassembled WGS sequence"/>
</dbReference>
<dbReference type="EMBL" id="UYJE01010472">
    <property type="protein sequence ID" value="VDI83524.1"/>
    <property type="molecule type" value="Genomic_DNA"/>
</dbReference>
<dbReference type="InterPro" id="IPR013783">
    <property type="entry name" value="Ig-like_fold"/>
</dbReference>
<dbReference type="CDD" id="cd00063">
    <property type="entry name" value="FN3"/>
    <property type="match status" value="1"/>
</dbReference>
<keyword evidence="3" id="KW-1185">Reference proteome</keyword>
<dbReference type="AlphaFoldDB" id="A0A8B6HQB7"/>
<name>A0A8B6HQB7_MYTGA</name>
<evidence type="ECO:0000259" key="1">
    <source>
        <dbReference type="PROSITE" id="PS50853"/>
    </source>
</evidence>
<dbReference type="OrthoDB" id="9984427at2759"/>
<dbReference type="InterPro" id="IPR003961">
    <property type="entry name" value="FN3_dom"/>
</dbReference>
<accession>A0A8B6HQB7</accession>
<feature type="domain" description="Fibronectin type-III" evidence="1">
    <location>
        <begin position="188"/>
        <end position="288"/>
    </location>
</feature>
<evidence type="ECO:0000313" key="3">
    <source>
        <dbReference type="Proteomes" id="UP000596742"/>
    </source>
</evidence>
<comment type="caution">
    <text evidence="2">The sequence shown here is derived from an EMBL/GenBank/DDBJ whole genome shotgun (WGS) entry which is preliminary data.</text>
</comment>
<evidence type="ECO:0000313" key="2">
    <source>
        <dbReference type="EMBL" id="VDI83524.1"/>
    </source>
</evidence>
<gene>
    <name evidence="2" type="ORF">MGAL_10B059173</name>
</gene>